<dbReference type="GO" id="GO:0000976">
    <property type="term" value="F:transcription cis-regulatory region binding"/>
    <property type="evidence" value="ECO:0007669"/>
    <property type="project" value="TreeGrafter"/>
</dbReference>
<organism evidence="6 7">
    <name type="scientific">Chitinivibrio alkaliphilus ACht1</name>
    <dbReference type="NCBI Taxonomy" id="1313304"/>
    <lineage>
        <taxon>Bacteria</taxon>
        <taxon>Pseudomonadati</taxon>
        <taxon>Fibrobacterota</taxon>
        <taxon>Chitinivibrionia</taxon>
        <taxon>Chitinivibrionales</taxon>
        <taxon>Chitinivibrionaceae</taxon>
        <taxon>Chitinivibrio</taxon>
    </lineage>
</organism>
<evidence type="ECO:0000256" key="1">
    <source>
        <dbReference type="ARBA" id="ARBA00023015"/>
    </source>
</evidence>
<reference evidence="6 7" key="1">
    <citation type="journal article" date="2013" name="Environ. Microbiol.">
        <title>Genome analysis of Chitinivibrio alkaliphilus gen. nov., sp. nov., a novel extremely haloalkaliphilic anaerobic chitinolytic bacterium from the candidate phylum Termite Group 3.</title>
        <authorList>
            <person name="Sorokin D.Y."/>
            <person name="Gumerov V.M."/>
            <person name="Rakitin A.L."/>
            <person name="Beletsky A.V."/>
            <person name="Damste J.S."/>
            <person name="Muyzer G."/>
            <person name="Mardanov A.V."/>
            <person name="Ravin N.V."/>
        </authorList>
    </citation>
    <scope>NUCLEOTIDE SEQUENCE [LARGE SCALE GENOMIC DNA]</scope>
    <source>
        <strain evidence="6 7">ACht1</strain>
    </source>
</reference>
<dbReference type="PANTHER" id="PTHR30146:SF24">
    <property type="entry name" value="XYLOSE OPERON REGULATORY PROTEIN"/>
    <property type="match status" value="1"/>
</dbReference>
<dbReference type="InterPro" id="IPR036457">
    <property type="entry name" value="PPM-type-like_dom_sf"/>
</dbReference>
<dbReference type="CDD" id="cd06267">
    <property type="entry name" value="PBP1_LacI_sugar_binding-like"/>
    <property type="match status" value="1"/>
</dbReference>
<keyword evidence="2" id="KW-0238">DNA-binding</keyword>
<keyword evidence="1" id="KW-0805">Transcription regulation</keyword>
<keyword evidence="7" id="KW-1185">Reference proteome</keyword>
<dbReference type="OrthoDB" id="9773346at2"/>
<dbReference type="SUPFAM" id="SSF81606">
    <property type="entry name" value="PP2C-like"/>
    <property type="match status" value="1"/>
</dbReference>
<dbReference type="SUPFAM" id="SSF53822">
    <property type="entry name" value="Periplasmic binding protein-like I"/>
    <property type="match status" value="1"/>
</dbReference>
<dbReference type="eggNOG" id="COG1609">
    <property type="taxonomic scope" value="Bacteria"/>
</dbReference>
<gene>
    <name evidence="6" type="ORF">CALK_1613</name>
</gene>
<dbReference type="InterPro" id="IPR046335">
    <property type="entry name" value="LacI/GalR-like_sensor"/>
</dbReference>
<accession>U7DAJ5</accession>
<dbReference type="eggNOG" id="COG2208">
    <property type="taxonomic scope" value="Bacteria"/>
</dbReference>
<proteinExistence type="predicted"/>
<sequence length="868" mass="96902">MNQDAGSVKKYSYVLNNSKPQIGLLIESISGSYQSGIWPGIIEVAREHDVNVICFTGGALMKSPDDPWEKERNILYDIAEKNQLDGILISGTLCSYISETDIQEFLERFSQLPVVSLLPLSEKIPSVSVNNTAGMKHLVEHLAGGHKYTRFSFIKGPVGNPEADERLSLLCSCLREYNLTIRKTDMAPGDFTRESGKNAVDRFLQAGNGEIPYDVIVCADDETAYGAIEELRRNGIQVPEDVAVVGFDDEDESSYITPPLTTIRQPFHELGRRACSLLMDRMADVDVPQETVLDACFVVRQSCGCFEHTVKKAFIKKALIESVSAQSNIREERLFKYVTRKISGSYDELLADTPGLDQVLSAFCSDVNAKTSTSFLQVFDRVGREAILTGSNLQGWKKIFSSLWHFSLSNLERESFSYADALLHRARIIQSNLILRAQGYRRIATQREYSNIHTIGEQIANTLDLDTLLTLVAESFPALGLDTFFITFYEDQDNPLKESRLVAAVVDGEVQAINDTSLKPFSTGKLLPPGVISGSDAHIIISEPLYFHNELFGVVYFLVDSSTYDVDIFEVLGNYLSTALHTKYLIDRVQVQADTLRIQNDELQELRKKEKAHLDSIKTELEIGRRIQMSFLPPSVFQPEGYSIDVFFRPAREVSGDFYDVVDIDETTVSILIADVSGKDVGAALFMSIVKTLLRVFGLQASREGKSPLETVSIVNDYVIKEHQQPHGRCMFATLFYGVFDTESGRLRYVNAGHNAPLLFDAEGRLREELKTAAPAVGLAPNMDFPINEVTLEPGEFLFSYTDGVTEAQDSSGEFFTLKRVIDLLQSMEITGSQEPLKAIEEDLSGFTKDAVPFDDITMLGVYRRSYD</sequence>
<dbReference type="RefSeq" id="WP_022637064.1">
    <property type="nucleotide sequence ID" value="NZ_ASJR01000013.1"/>
</dbReference>
<dbReference type="Proteomes" id="UP000017148">
    <property type="component" value="Unassembled WGS sequence"/>
</dbReference>
<dbReference type="EMBL" id="ASJR01000013">
    <property type="protein sequence ID" value="ERP31415.1"/>
    <property type="molecule type" value="Genomic_DNA"/>
</dbReference>
<name>U7DAJ5_9BACT</name>
<dbReference type="InterPro" id="IPR029016">
    <property type="entry name" value="GAF-like_dom_sf"/>
</dbReference>
<dbReference type="InterPro" id="IPR001932">
    <property type="entry name" value="PPM-type_phosphatase-like_dom"/>
</dbReference>
<dbReference type="SUPFAM" id="SSF55781">
    <property type="entry name" value="GAF domain-like"/>
    <property type="match status" value="1"/>
</dbReference>
<evidence type="ECO:0000259" key="5">
    <source>
        <dbReference type="SMART" id="SM00331"/>
    </source>
</evidence>
<evidence type="ECO:0000313" key="6">
    <source>
        <dbReference type="EMBL" id="ERP31415.1"/>
    </source>
</evidence>
<dbReference type="Pfam" id="PF13377">
    <property type="entry name" value="Peripla_BP_3"/>
    <property type="match status" value="1"/>
</dbReference>
<evidence type="ECO:0000256" key="3">
    <source>
        <dbReference type="ARBA" id="ARBA00023163"/>
    </source>
</evidence>
<dbReference type="STRING" id="1313304.CALK_1613"/>
<dbReference type="PANTHER" id="PTHR30146">
    <property type="entry name" value="LACI-RELATED TRANSCRIPTIONAL REPRESSOR"/>
    <property type="match status" value="1"/>
</dbReference>
<dbReference type="AlphaFoldDB" id="U7DAJ5"/>
<protein>
    <submittedName>
        <fullName evidence="6">Phosphoserine phosphatase</fullName>
    </submittedName>
</protein>
<dbReference type="InterPro" id="IPR028082">
    <property type="entry name" value="Peripla_BP_I"/>
</dbReference>
<keyword evidence="3" id="KW-0804">Transcription</keyword>
<dbReference type="Gene3D" id="3.30.450.40">
    <property type="match status" value="1"/>
</dbReference>
<evidence type="ECO:0000256" key="2">
    <source>
        <dbReference type="ARBA" id="ARBA00023125"/>
    </source>
</evidence>
<dbReference type="SMART" id="SM00331">
    <property type="entry name" value="PP2C_SIG"/>
    <property type="match status" value="1"/>
</dbReference>
<feature type="domain" description="PPM-type phosphatase" evidence="5">
    <location>
        <begin position="639"/>
        <end position="864"/>
    </location>
</feature>
<comment type="caution">
    <text evidence="6">The sequence shown here is derived from an EMBL/GenBank/DDBJ whole genome shotgun (WGS) entry which is preliminary data.</text>
</comment>
<feature type="coiled-coil region" evidence="4">
    <location>
        <begin position="586"/>
        <end position="620"/>
    </location>
</feature>
<dbReference type="Gene3D" id="3.60.40.10">
    <property type="entry name" value="PPM-type phosphatase domain"/>
    <property type="match status" value="1"/>
</dbReference>
<evidence type="ECO:0000313" key="7">
    <source>
        <dbReference type="Proteomes" id="UP000017148"/>
    </source>
</evidence>
<keyword evidence="4" id="KW-0175">Coiled coil</keyword>
<dbReference type="GO" id="GO:0003700">
    <property type="term" value="F:DNA-binding transcription factor activity"/>
    <property type="evidence" value="ECO:0007669"/>
    <property type="project" value="TreeGrafter"/>
</dbReference>
<dbReference type="Gene3D" id="3.40.50.2300">
    <property type="match status" value="2"/>
</dbReference>
<evidence type="ECO:0000256" key="4">
    <source>
        <dbReference type="SAM" id="Coils"/>
    </source>
</evidence>
<dbReference type="Pfam" id="PF07228">
    <property type="entry name" value="SpoIIE"/>
    <property type="match status" value="1"/>
</dbReference>